<evidence type="ECO:0000313" key="2">
    <source>
        <dbReference type="EMBL" id="KAA8526986.1"/>
    </source>
</evidence>
<dbReference type="InterPro" id="IPR005174">
    <property type="entry name" value="KIB1-4_b-propeller"/>
</dbReference>
<dbReference type="Pfam" id="PF03478">
    <property type="entry name" value="Beta-prop_KIB1-4"/>
    <property type="match status" value="1"/>
</dbReference>
<dbReference type="InterPro" id="IPR050942">
    <property type="entry name" value="F-box_BR-signaling"/>
</dbReference>
<dbReference type="Proteomes" id="UP000325577">
    <property type="component" value="Linkage Group LG3"/>
</dbReference>
<accession>A0A5J5AB71</accession>
<keyword evidence="3" id="KW-1185">Reference proteome</keyword>
<feature type="domain" description="KIB1-4 beta-propeller" evidence="1">
    <location>
        <begin position="33"/>
        <end position="194"/>
    </location>
</feature>
<dbReference type="OrthoDB" id="599103at2759"/>
<reference evidence="2 3" key="1">
    <citation type="submission" date="2019-09" db="EMBL/GenBank/DDBJ databases">
        <title>A chromosome-level genome assembly of the Chinese tupelo Nyssa sinensis.</title>
        <authorList>
            <person name="Yang X."/>
            <person name="Kang M."/>
            <person name="Yang Y."/>
            <person name="Xiong H."/>
            <person name="Wang M."/>
            <person name="Zhang Z."/>
            <person name="Wang Z."/>
            <person name="Wu H."/>
            <person name="Ma T."/>
            <person name="Liu J."/>
            <person name="Xi Z."/>
        </authorList>
    </citation>
    <scope>NUCLEOTIDE SEQUENCE [LARGE SCALE GENOMIC DNA]</scope>
    <source>
        <strain evidence="2">J267</strain>
        <tissue evidence="2">Leaf</tissue>
    </source>
</reference>
<organism evidence="2 3">
    <name type="scientific">Nyssa sinensis</name>
    <dbReference type="NCBI Taxonomy" id="561372"/>
    <lineage>
        <taxon>Eukaryota</taxon>
        <taxon>Viridiplantae</taxon>
        <taxon>Streptophyta</taxon>
        <taxon>Embryophyta</taxon>
        <taxon>Tracheophyta</taxon>
        <taxon>Spermatophyta</taxon>
        <taxon>Magnoliopsida</taxon>
        <taxon>eudicotyledons</taxon>
        <taxon>Gunneridae</taxon>
        <taxon>Pentapetalae</taxon>
        <taxon>asterids</taxon>
        <taxon>Cornales</taxon>
        <taxon>Nyssaceae</taxon>
        <taxon>Nyssa</taxon>
    </lineage>
</organism>
<proteinExistence type="predicted"/>
<protein>
    <recommendedName>
        <fullName evidence="1">KIB1-4 beta-propeller domain-containing protein</fullName>
    </recommendedName>
</protein>
<evidence type="ECO:0000313" key="3">
    <source>
        <dbReference type="Proteomes" id="UP000325577"/>
    </source>
</evidence>
<gene>
    <name evidence="2" type="ORF">F0562_008785</name>
</gene>
<evidence type="ECO:0000259" key="1">
    <source>
        <dbReference type="Pfam" id="PF03478"/>
    </source>
</evidence>
<dbReference type="EMBL" id="CM018046">
    <property type="protein sequence ID" value="KAA8526986.1"/>
    <property type="molecule type" value="Genomic_DNA"/>
</dbReference>
<dbReference type="PANTHER" id="PTHR44259">
    <property type="entry name" value="OS07G0183000 PROTEIN-RELATED"/>
    <property type="match status" value="1"/>
</dbReference>
<dbReference type="PANTHER" id="PTHR44259:SF114">
    <property type="entry name" value="OS06G0707300 PROTEIN"/>
    <property type="match status" value="1"/>
</dbReference>
<sequence length="217" mass="25220">MQNWARASYPSLAQERVMVVNEQAQERGVGLETWDLRDSSSPKHTNFRIPLPSRFCFPQEMSECEQLLRCYCNCRRYIVESTGDLLIVFRYCVEAVDMDGNIIDDMFEYEDSSEPVYGTVRFDVYKLHRQQNKWSYIKSIGDRALFLGINHSLSLSSKDFPELRGNSIYFTDDDLDELRTEETSIGGLDLGIFNLEDNSVKPYYPRGNLQKIIRPPI</sequence>
<dbReference type="AlphaFoldDB" id="A0A5J5AB71"/>
<name>A0A5J5AB71_9ASTE</name>